<evidence type="ECO:0008006" key="4">
    <source>
        <dbReference type="Google" id="ProtNLM"/>
    </source>
</evidence>
<sequence>MKRNFLVSILLKLLLLIQLSGCSNEAASFQQTDSAVTEVGEALTFVFDSKEYDLPVNQIQGLQNYLNEYTPEEQKIEMERIVVEPFWSGKNGLLADVAYACGTKLCSHVLVHLQDDHVKSLPLDPSSIFQQAILSPDEKYAAILLGRNEGNEVIRHHLSIIDLMKLELLPIHNAEEKLRPLLSPESFELPITDLAWVDAHTLEISVPVLTDSSYESVAKWFKEDGPVTKLRFDIEN</sequence>
<feature type="signal peptide" evidence="1">
    <location>
        <begin position="1"/>
        <end position="26"/>
    </location>
</feature>
<gene>
    <name evidence="2" type="ORF">BPA01_51580</name>
</gene>
<accession>A0A4Y3PVP3</accession>
<dbReference type="EMBL" id="BJMH01000046">
    <property type="protein sequence ID" value="GEB35578.1"/>
    <property type="molecule type" value="Genomic_DNA"/>
</dbReference>
<name>A0A4Y3PVP3_BREPA</name>
<dbReference type="AlphaFoldDB" id="A0A4Y3PVP3"/>
<evidence type="ECO:0000313" key="2">
    <source>
        <dbReference type="EMBL" id="GEB35578.1"/>
    </source>
</evidence>
<evidence type="ECO:0000313" key="3">
    <source>
        <dbReference type="Proteomes" id="UP000316882"/>
    </source>
</evidence>
<feature type="chain" id="PRO_5023033515" description="Lipoprotein" evidence="1">
    <location>
        <begin position="27"/>
        <end position="236"/>
    </location>
</feature>
<keyword evidence="3" id="KW-1185">Reference proteome</keyword>
<organism evidence="2 3">
    <name type="scientific">Brevibacillus parabrevis</name>
    <dbReference type="NCBI Taxonomy" id="54914"/>
    <lineage>
        <taxon>Bacteria</taxon>
        <taxon>Bacillati</taxon>
        <taxon>Bacillota</taxon>
        <taxon>Bacilli</taxon>
        <taxon>Bacillales</taxon>
        <taxon>Paenibacillaceae</taxon>
        <taxon>Brevibacillus</taxon>
    </lineage>
</organism>
<reference evidence="2 3" key="1">
    <citation type="submission" date="2019-06" db="EMBL/GenBank/DDBJ databases">
        <title>Whole genome shotgun sequence of Brevibacillus parabrevis NBRC 12334.</title>
        <authorList>
            <person name="Hosoyama A."/>
            <person name="Uohara A."/>
            <person name="Ohji S."/>
            <person name="Ichikawa N."/>
        </authorList>
    </citation>
    <scope>NUCLEOTIDE SEQUENCE [LARGE SCALE GENOMIC DNA]</scope>
    <source>
        <strain evidence="2 3">NBRC 12334</strain>
    </source>
</reference>
<proteinExistence type="predicted"/>
<keyword evidence="1" id="KW-0732">Signal</keyword>
<comment type="caution">
    <text evidence="2">The sequence shown here is derived from an EMBL/GenBank/DDBJ whole genome shotgun (WGS) entry which is preliminary data.</text>
</comment>
<protein>
    <recommendedName>
        <fullName evidence="4">Lipoprotein</fullName>
    </recommendedName>
</protein>
<dbReference type="RefSeq" id="WP_122966397.1">
    <property type="nucleotide sequence ID" value="NZ_BJMH01000046.1"/>
</dbReference>
<evidence type="ECO:0000256" key="1">
    <source>
        <dbReference type="SAM" id="SignalP"/>
    </source>
</evidence>
<dbReference type="Proteomes" id="UP000316882">
    <property type="component" value="Unassembled WGS sequence"/>
</dbReference>